<dbReference type="PANTHER" id="PTHR23079:SF55">
    <property type="entry name" value="RNA-DIRECTED RNA POLYMERASE"/>
    <property type="match status" value="1"/>
</dbReference>
<sequence>MDDLKELTNLVFAGTPNTHTPPSASSPQNTPLCTPRSTPPKSSKRPSRMDRRNRGRGGNHRSYGPTAPFQSSSGRPRRSSQPVNGFSHSPSTTNGASGHYNHRGPPGAAPFRPYPTMNGQAAIQSHPKNRGPLLQGGQEWKQQSEVKVKVTNMHDTDARRVYETLHQYGTIVFIDALPERQGSFSAFVVFRPPPNQPFWERYPSIELYAQRPFLVPSPVQPQIKYQEYTVLFAQSVDFGMMVEQTTMMEMHRAVATTNPVQVIMNLKRKEIDVIFFVHLQTTNNYRRMGECKYRFRLPISQLQQIYEVPGDKNRQRSLVIPFNNAPEFFKQTQDILSTFKPSDKKWSDWLTWFRQTEVVPLPIKKRMANTPIPLNNDAAIIDIGRWTTYRLTFDQSTLEGNHYYAFRNALVDHNVQFKQVNIKIVGKSLSRMSEFLHDEFPRLKPEAPPCSQSYLDQLFTDQITLTFPVRYQLEVCLSNGWLNEHNIGYKFLQKLGAMDPEKAGYILEKVADRQTRVYNPMEIFDIPVKGNTVKNVPGYCVLTRAASLTPTMVHVATAVVETSNRIVRAYRQYEERFLRLRFTDEKTIGRLTSQDDNRSEELFHRIRRAMKEGVIICGRHYQFLAFGNSQFREHGAYFFSPCSTVSVDDIRSGMGNFAHIRTPAKYGARIGQCFSTTRAINSTKVEIVEIADIERNNYTFTDGVGKISTFLAQMSALELGLQNPSDDYPSLFQFRLGGCKGVLALDPSLKRQEVHIRPSQYKFPAPQKGLEIIRSSAFATACFNRQLVIVLSTLGVPDNVFLLKQQEMVNGLELATKDERIALQKLQQNIDLNQTTLTMAKMVLDGFMGTKEPFMMSLMQLWRAYNVKFLKEKARIVIEHGAFVLGCIDETATLRGHFENPQSKPGATREEKLATLPEIFIQISDPEKRGFYKVVEGICVLARNPSLHAGDLRIVRAVDVSALHHLKNVVVLPQTGERDIANMCSGGDLDGDDYLVMWDRAFIPTEINDPPMDFTPERPQELDRPVTVDDMVEFFVTYMKNDSLARIALAHLAQADYNAEGVRSPKCLELAALHSQAVDYPKSGIPAIMDRELRPKKFPHFMENKYRTPDKIYKSTKVLGQLYDQVKLVDFKPLYKLEFDNRILDAFELDDATLQKAKELKEDYDSAIRRVMAKHAIRTEFEVWSTFVLQHNQEARDYAFAEELGRTMGALRDQYNELCREAAGAKGSTDYSKIGPFVAAMYTVTAQEMKEALAECHRMKTVGGEKVPVRKMVPEEMPMMSFPWLFVNEMGKIATGSPITNQPALGQQGVSKKVRRHMHYADIASLDPGMGDVETKKGTTHLGDLLMLFDDASERSTWEEASSPNQQDLDHIAMVENNIQGASLGDRPLLMLNPSSMAEPMAHNNYLVKAKALFEEDQAEPKMNELEDCNNYGVLTTCDYTEEYGLPTPNEGTENGGRLAALHNVMGIPGTSGLLTPDEGSANPGLPTPNDGLRGAGLLTPNDEIDEVDYYRAEDEVILIEVDDKPSVLDVLANCSTTKVR</sequence>
<feature type="region of interest" description="Disordered" evidence="1">
    <location>
        <begin position="1478"/>
        <end position="1500"/>
    </location>
</feature>
<feature type="region of interest" description="Disordered" evidence="1">
    <location>
        <begin position="1"/>
        <end position="140"/>
    </location>
</feature>
<dbReference type="EMBL" id="ML993862">
    <property type="protein sequence ID" value="KAF2205124.1"/>
    <property type="molecule type" value="Genomic_DNA"/>
</dbReference>
<dbReference type="Pfam" id="PF05183">
    <property type="entry name" value="RdRP"/>
    <property type="match status" value="1"/>
</dbReference>
<dbReference type="InterPro" id="IPR057596">
    <property type="entry name" value="RDRP_core"/>
</dbReference>
<proteinExistence type="predicted"/>
<keyword evidence="4" id="KW-1185">Reference proteome</keyword>
<dbReference type="OrthoDB" id="6513042at2759"/>
<evidence type="ECO:0000313" key="3">
    <source>
        <dbReference type="EMBL" id="KAF2205124.1"/>
    </source>
</evidence>
<dbReference type="PANTHER" id="PTHR23079">
    <property type="entry name" value="RNA-DEPENDENT RNA POLYMERASE"/>
    <property type="match status" value="1"/>
</dbReference>
<evidence type="ECO:0000256" key="1">
    <source>
        <dbReference type="SAM" id="MobiDB-lite"/>
    </source>
</evidence>
<dbReference type="GO" id="GO:0003968">
    <property type="term" value="F:RNA-directed RNA polymerase activity"/>
    <property type="evidence" value="ECO:0007669"/>
    <property type="project" value="UniProtKB-KW"/>
</dbReference>
<dbReference type="Proteomes" id="UP000799536">
    <property type="component" value="Unassembled WGS sequence"/>
</dbReference>
<dbReference type="InterPro" id="IPR007855">
    <property type="entry name" value="RDRP"/>
</dbReference>
<comment type="caution">
    <text evidence="3">The sequence shown here is derived from an EMBL/GenBank/DDBJ whole genome shotgun (WGS) entry which is preliminary data.</text>
</comment>
<gene>
    <name evidence="3" type="ORF">GQ43DRAFT_468510</name>
</gene>
<feature type="compositionally biased region" description="Low complexity" evidence="1">
    <location>
        <begin position="60"/>
        <end position="82"/>
    </location>
</feature>
<protein>
    <submittedName>
        <fullName evidence="3">RdRP-domain-containing protein</fullName>
    </submittedName>
</protein>
<accession>A0A9P4JVE0</accession>
<feature type="compositionally biased region" description="Polar residues" evidence="1">
    <location>
        <begin position="15"/>
        <end position="32"/>
    </location>
</feature>
<evidence type="ECO:0000259" key="2">
    <source>
        <dbReference type="Pfam" id="PF05183"/>
    </source>
</evidence>
<name>A0A9P4JVE0_9PLEO</name>
<dbReference type="GO" id="GO:0031380">
    <property type="term" value="C:nuclear RNA-directed RNA polymerase complex"/>
    <property type="evidence" value="ECO:0007669"/>
    <property type="project" value="TreeGrafter"/>
</dbReference>
<dbReference type="GO" id="GO:0003723">
    <property type="term" value="F:RNA binding"/>
    <property type="evidence" value="ECO:0007669"/>
    <property type="project" value="UniProtKB-KW"/>
</dbReference>
<feature type="compositionally biased region" description="Polar residues" evidence="1">
    <location>
        <begin position="83"/>
        <end position="96"/>
    </location>
</feature>
<feature type="domain" description="RDRP core" evidence="2">
    <location>
        <begin position="548"/>
        <end position="1126"/>
    </location>
</feature>
<organism evidence="3 4">
    <name type="scientific">Delitschia confertaspora ATCC 74209</name>
    <dbReference type="NCBI Taxonomy" id="1513339"/>
    <lineage>
        <taxon>Eukaryota</taxon>
        <taxon>Fungi</taxon>
        <taxon>Dikarya</taxon>
        <taxon>Ascomycota</taxon>
        <taxon>Pezizomycotina</taxon>
        <taxon>Dothideomycetes</taxon>
        <taxon>Pleosporomycetidae</taxon>
        <taxon>Pleosporales</taxon>
        <taxon>Delitschiaceae</taxon>
        <taxon>Delitschia</taxon>
    </lineage>
</organism>
<dbReference type="GO" id="GO:0030422">
    <property type="term" value="P:siRNA processing"/>
    <property type="evidence" value="ECO:0007669"/>
    <property type="project" value="TreeGrafter"/>
</dbReference>
<evidence type="ECO:0000313" key="4">
    <source>
        <dbReference type="Proteomes" id="UP000799536"/>
    </source>
</evidence>
<reference evidence="3" key="1">
    <citation type="journal article" date="2020" name="Stud. Mycol.">
        <title>101 Dothideomycetes genomes: a test case for predicting lifestyles and emergence of pathogens.</title>
        <authorList>
            <person name="Haridas S."/>
            <person name="Albert R."/>
            <person name="Binder M."/>
            <person name="Bloem J."/>
            <person name="Labutti K."/>
            <person name="Salamov A."/>
            <person name="Andreopoulos B."/>
            <person name="Baker S."/>
            <person name="Barry K."/>
            <person name="Bills G."/>
            <person name="Bluhm B."/>
            <person name="Cannon C."/>
            <person name="Castanera R."/>
            <person name="Culley D."/>
            <person name="Daum C."/>
            <person name="Ezra D."/>
            <person name="Gonzalez J."/>
            <person name="Henrissat B."/>
            <person name="Kuo A."/>
            <person name="Liang C."/>
            <person name="Lipzen A."/>
            <person name="Lutzoni F."/>
            <person name="Magnuson J."/>
            <person name="Mondo S."/>
            <person name="Nolan M."/>
            <person name="Ohm R."/>
            <person name="Pangilinan J."/>
            <person name="Park H.-J."/>
            <person name="Ramirez L."/>
            <person name="Alfaro M."/>
            <person name="Sun H."/>
            <person name="Tritt A."/>
            <person name="Yoshinaga Y."/>
            <person name="Zwiers L.-H."/>
            <person name="Turgeon B."/>
            <person name="Goodwin S."/>
            <person name="Spatafora J."/>
            <person name="Crous P."/>
            <person name="Grigoriev I."/>
        </authorList>
    </citation>
    <scope>NUCLEOTIDE SEQUENCE</scope>
    <source>
        <strain evidence="3">ATCC 74209</strain>
    </source>
</reference>